<dbReference type="InterPro" id="IPR006140">
    <property type="entry name" value="D-isomer_DH_NAD-bd"/>
</dbReference>
<dbReference type="Proteomes" id="UP001330812">
    <property type="component" value="Chromosome"/>
</dbReference>
<dbReference type="InterPro" id="IPR029753">
    <property type="entry name" value="D-isomer_DH_CS"/>
</dbReference>
<reference evidence="4 5" key="1">
    <citation type="journal article" date="2015" name="Int. J. Syst. Evol. Microbiol.">
        <title>Amycolatopsis rhabdoformis sp. nov., an actinomycete isolated from a tropical forest soil.</title>
        <authorList>
            <person name="Souza W.R."/>
            <person name="Silva R.E."/>
            <person name="Goodfellow M."/>
            <person name="Busarakam K."/>
            <person name="Figueiro F.S."/>
            <person name="Ferreira D."/>
            <person name="Rodrigues-Filho E."/>
            <person name="Moraes L.A.B."/>
            <person name="Zucchi T.D."/>
        </authorList>
    </citation>
    <scope>NUCLEOTIDE SEQUENCE [LARGE SCALE GENOMIC DNA]</scope>
    <source>
        <strain evidence="4 5">NCIMB 14900</strain>
    </source>
</reference>
<organism evidence="4 5">
    <name type="scientific">Amycolatopsis rhabdoformis</name>
    <dbReference type="NCBI Taxonomy" id="1448059"/>
    <lineage>
        <taxon>Bacteria</taxon>
        <taxon>Bacillati</taxon>
        <taxon>Actinomycetota</taxon>
        <taxon>Actinomycetes</taxon>
        <taxon>Pseudonocardiales</taxon>
        <taxon>Pseudonocardiaceae</taxon>
        <taxon>Amycolatopsis</taxon>
    </lineage>
</organism>
<keyword evidence="1" id="KW-0560">Oxidoreductase</keyword>
<dbReference type="RefSeq" id="WP_326836384.1">
    <property type="nucleotide sequence ID" value="NZ_CP142149.1"/>
</dbReference>
<accession>A0ABZ1IGJ0</accession>
<dbReference type="Pfam" id="PF02826">
    <property type="entry name" value="2-Hacid_dh_C"/>
    <property type="match status" value="1"/>
</dbReference>
<evidence type="ECO:0000313" key="5">
    <source>
        <dbReference type="Proteomes" id="UP001330812"/>
    </source>
</evidence>
<dbReference type="InterPro" id="IPR050223">
    <property type="entry name" value="D-isomer_2-hydroxyacid_DH"/>
</dbReference>
<dbReference type="EMBL" id="CP142149">
    <property type="protein sequence ID" value="WSE33585.1"/>
    <property type="molecule type" value="Genomic_DNA"/>
</dbReference>
<dbReference type="SUPFAM" id="SSF51735">
    <property type="entry name" value="NAD(P)-binding Rossmann-fold domains"/>
    <property type="match status" value="1"/>
</dbReference>
<dbReference type="Gene3D" id="3.40.50.720">
    <property type="entry name" value="NAD(P)-binding Rossmann-like Domain"/>
    <property type="match status" value="2"/>
</dbReference>
<evidence type="ECO:0000313" key="4">
    <source>
        <dbReference type="EMBL" id="WSE33585.1"/>
    </source>
</evidence>
<dbReference type="PANTHER" id="PTHR10996">
    <property type="entry name" value="2-HYDROXYACID DEHYDROGENASE-RELATED"/>
    <property type="match status" value="1"/>
</dbReference>
<gene>
    <name evidence="4" type="ORF">VSH64_15970</name>
</gene>
<keyword evidence="5" id="KW-1185">Reference proteome</keyword>
<keyword evidence="2" id="KW-0520">NAD</keyword>
<proteinExistence type="predicted"/>
<evidence type="ECO:0000256" key="2">
    <source>
        <dbReference type="ARBA" id="ARBA00023027"/>
    </source>
</evidence>
<evidence type="ECO:0000256" key="1">
    <source>
        <dbReference type="ARBA" id="ARBA00023002"/>
    </source>
</evidence>
<name>A0ABZ1IGJ0_9PSEU</name>
<sequence length="317" mass="33708">MRPSSGTRTAWVPFPRDEFDDLPAELDYVTWDGGAEFPADPAPAVFYAHPLVQDPAVIARPLVEMKRLSAVQALSAGVDHLLPLLQRLPGRVTLCTAGDLHSASTAELALALVLASLRGIPDYTRAQDAGRWHQRTSPSLTGADVLIVGYGAVGAALEELLVPFGCVVTRVARTGRLSRRGAVHAVARLPELVPQADVIVLATTATQDTRHLVDAGVLARMKTGALLVNVARGSVVDTPALTAALADGRIRAALDVTEPEPLPPGHPLWSAPGVVITPHVGAFTAALRSRVKSLVQSQLWRFARNEPLRYAVPYPSA</sequence>
<dbReference type="PANTHER" id="PTHR10996:SF178">
    <property type="entry name" value="2-HYDROXYACID DEHYDROGENASE YGL185C-RELATED"/>
    <property type="match status" value="1"/>
</dbReference>
<evidence type="ECO:0000259" key="3">
    <source>
        <dbReference type="Pfam" id="PF02826"/>
    </source>
</evidence>
<dbReference type="InterPro" id="IPR036291">
    <property type="entry name" value="NAD(P)-bd_dom_sf"/>
</dbReference>
<protein>
    <submittedName>
        <fullName evidence="4">NAD(P)-dependent oxidoreductase</fullName>
    </submittedName>
</protein>
<dbReference type="PROSITE" id="PS00671">
    <property type="entry name" value="D_2_HYDROXYACID_DH_3"/>
    <property type="match status" value="1"/>
</dbReference>
<feature type="domain" description="D-isomer specific 2-hydroxyacid dehydrogenase NAD-binding" evidence="3">
    <location>
        <begin position="110"/>
        <end position="281"/>
    </location>
</feature>